<dbReference type="Proteomes" id="UP001057702">
    <property type="component" value="Unassembled WGS sequence"/>
</dbReference>
<dbReference type="PROSITE" id="PS51186">
    <property type="entry name" value="GNAT"/>
    <property type="match status" value="1"/>
</dbReference>
<dbReference type="EMBL" id="JANFNG010000005">
    <property type="protein sequence ID" value="MCQ4080746.1"/>
    <property type="molecule type" value="Genomic_DNA"/>
</dbReference>
<evidence type="ECO:0000256" key="2">
    <source>
        <dbReference type="ARBA" id="ARBA00023315"/>
    </source>
</evidence>
<protein>
    <submittedName>
        <fullName evidence="4">GNAT family N-acetyltransferase</fullName>
    </submittedName>
</protein>
<evidence type="ECO:0000256" key="1">
    <source>
        <dbReference type="ARBA" id="ARBA00022679"/>
    </source>
</evidence>
<keyword evidence="2" id="KW-0012">Acyltransferase</keyword>
<dbReference type="Gene3D" id="3.40.630.30">
    <property type="match status" value="1"/>
</dbReference>
<sequence length="162" mass="17585">MLIRAAQSTEAEILSELALRSRAYWDYDEAFMAACRDELTVPASKVESLRTAVAEQDGGRILSFSTLEGSPPEGVLGMLFVEPDTIGRGISRRLFEHVIATAHSLGFTRLSIDADPNAEPFYLAMGAARIGTTPSGSIPARTLPLLTVIITERTVNNETAFR</sequence>
<dbReference type="InterPro" id="IPR016181">
    <property type="entry name" value="Acyl_CoA_acyltransferase"/>
</dbReference>
<dbReference type="InterPro" id="IPR050832">
    <property type="entry name" value="Bact_Acetyltransf"/>
</dbReference>
<evidence type="ECO:0000259" key="3">
    <source>
        <dbReference type="PROSITE" id="PS51186"/>
    </source>
</evidence>
<dbReference type="SUPFAM" id="SSF55729">
    <property type="entry name" value="Acyl-CoA N-acyltransferases (Nat)"/>
    <property type="match status" value="1"/>
</dbReference>
<name>A0ABT1PSU0_9ACTN</name>
<reference evidence="4" key="1">
    <citation type="submission" date="2022-06" db="EMBL/GenBank/DDBJ databases">
        <title>Draft genome sequence of Streptomyces sp. RB6PN25 isolated from peat swamp forest in Thailand.</title>
        <authorList>
            <person name="Duangmal K."/>
            <person name="Klaysubun C."/>
        </authorList>
    </citation>
    <scope>NUCLEOTIDE SEQUENCE</scope>
    <source>
        <strain evidence="4">RB6PN25</strain>
    </source>
</reference>
<dbReference type="RefSeq" id="WP_255919663.1">
    <property type="nucleotide sequence ID" value="NZ_JANFNG010000005.1"/>
</dbReference>
<dbReference type="PANTHER" id="PTHR43877:SF1">
    <property type="entry name" value="ACETYLTRANSFERASE"/>
    <property type="match status" value="1"/>
</dbReference>
<keyword evidence="5" id="KW-1185">Reference proteome</keyword>
<dbReference type="InterPro" id="IPR000182">
    <property type="entry name" value="GNAT_dom"/>
</dbReference>
<dbReference type="CDD" id="cd04301">
    <property type="entry name" value="NAT_SF"/>
    <property type="match status" value="1"/>
</dbReference>
<accession>A0ABT1PSU0</accession>
<comment type="caution">
    <text evidence="4">The sequence shown here is derived from an EMBL/GenBank/DDBJ whole genome shotgun (WGS) entry which is preliminary data.</text>
</comment>
<feature type="domain" description="N-acetyltransferase" evidence="3">
    <location>
        <begin position="1"/>
        <end position="144"/>
    </location>
</feature>
<dbReference type="Pfam" id="PF13673">
    <property type="entry name" value="Acetyltransf_10"/>
    <property type="match status" value="1"/>
</dbReference>
<proteinExistence type="predicted"/>
<organism evidence="4 5">
    <name type="scientific">Streptomyces humicola</name>
    <dbReference type="NCBI Taxonomy" id="2953240"/>
    <lineage>
        <taxon>Bacteria</taxon>
        <taxon>Bacillati</taxon>
        <taxon>Actinomycetota</taxon>
        <taxon>Actinomycetes</taxon>
        <taxon>Kitasatosporales</taxon>
        <taxon>Streptomycetaceae</taxon>
        <taxon>Streptomyces</taxon>
    </lineage>
</organism>
<keyword evidence="1" id="KW-0808">Transferase</keyword>
<gene>
    <name evidence="4" type="ORF">NGB36_09050</name>
</gene>
<evidence type="ECO:0000313" key="4">
    <source>
        <dbReference type="EMBL" id="MCQ4080746.1"/>
    </source>
</evidence>
<dbReference type="PANTHER" id="PTHR43877">
    <property type="entry name" value="AMINOALKYLPHOSPHONATE N-ACETYLTRANSFERASE-RELATED-RELATED"/>
    <property type="match status" value="1"/>
</dbReference>
<evidence type="ECO:0000313" key="5">
    <source>
        <dbReference type="Proteomes" id="UP001057702"/>
    </source>
</evidence>